<dbReference type="EMBL" id="AAKRZA010000058">
    <property type="protein sequence ID" value="ECV3729201.1"/>
    <property type="molecule type" value="Genomic_DNA"/>
</dbReference>
<dbReference type="RefSeq" id="WP_023238257.1">
    <property type="nucleotide sequence ID" value="NZ_CP030005.1"/>
</dbReference>
<sequence length="270" mass="31046">MGSVNFITHADVLQLIAKRTAEDCIIFLSGPTSRKTPLSLLRMKDVIAVNGSVQYLLNNNVKPFLYLLTDVRFLHRRREDFYNFSRNSQFTIVNLDVYEQASVDDQKYIEENCLIIRSFYRREKGGFLKKIKFNILKRVHKALLISVPLSKRGRLAGFCKDISIGYCSCHTIAYTAIQVAYSLKYGRIICSGLDLTGGSCPRFYDESTSPMPSELSKDLFKILPFFTFMRKNVSDLNIFNLSDDTAIHYDIIPYITASELEDEIYYDKIV</sequence>
<accession>A0A3U8PKC9</accession>
<organism evidence="1">
    <name type="scientific">Salmonella berta</name>
    <dbReference type="NCBI Taxonomy" id="28142"/>
    <lineage>
        <taxon>Bacteria</taxon>
        <taxon>Pseudomonadati</taxon>
        <taxon>Pseudomonadota</taxon>
        <taxon>Gammaproteobacteria</taxon>
        <taxon>Enterobacterales</taxon>
        <taxon>Enterobacteriaceae</taxon>
        <taxon>Salmonella</taxon>
    </lineage>
</organism>
<reference evidence="2" key="2">
    <citation type="submission" date="2018-07" db="EMBL/GenBank/DDBJ databases">
        <authorList>
            <consortium name="PulseNet: The National Subtyping Network for Foodborne Disease Surveillance"/>
            <person name="Tarr C.L."/>
            <person name="Trees E."/>
            <person name="Katz L.S."/>
            <person name="Carleton-Romer H.A."/>
            <person name="Stroika S."/>
            <person name="Kucerova Z."/>
            <person name="Roache K.F."/>
            <person name="Sabol A.L."/>
            <person name="Besser J."/>
            <person name="Gerner-Smidt P."/>
        </authorList>
    </citation>
    <scope>NUCLEOTIDE SEQUENCE</scope>
    <source>
        <strain evidence="2">2014AM-2265</strain>
    </source>
</reference>
<dbReference type="InterPro" id="IPR031026">
    <property type="entry name" value="WaaZ_KDO_III"/>
</dbReference>
<name>A0A3U8PKC9_SALBE</name>
<gene>
    <name evidence="2" type="primary">waaZ</name>
    <name evidence="2" type="ORF">BSD66_14105</name>
    <name evidence="1" type="ORF">DM645_21360</name>
</gene>
<comment type="caution">
    <text evidence="1">The sequence shown here is derived from an EMBL/GenBank/DDBJ whole genome shotgun (WGS) entry which is preliminary data.</text>
</comment>
<dbReference type="AlphaFoldDB" id="A0A3U8PKC9"/>
<dbReference type="EMBL" id="AAKTIB010000006">
    <property type="protein sequence ID" value="ECV4057190.1"/>
    <property type="molecule type" value="Genomic_DNA"/>
</dbReference>
<dbReference type="GO" id="GO:0016740">
    <property type="term" value="F:transferase activity"/>
    <property type="evidence" value="ECO:0007669"/>
    <property type="project" value="UniProtKB-KW"/>
</dbReference>
<reference evidence="1" key="1">
    <citation type="submission" date="2018-06" db="EMBL/GenBank/DDBJ databases">
        <authorList>
            <consortium name="GenomeTrakr network: Whole genome sequencing for foodborne pathogen traceback"/>
        </authorList>
    </citation>
    <scope>NUCLEOTIDE SEQUENCE</scope>
    <source>
        <strain evidence="1">FSIS21821746</strain>
    </source>
</reference>
<keyword evidence="1" id="KW-0808">Transferase</keyword>
<proteinExistence type="predicted"/>
<evidence type="ECO:0000313" key="2">
    <source>
        <dbReference type="EMBL" id="ECV4057190.1"/>
    </source>
</evidence>
<protein>
    <submittedName>
        <fullName evidence="1">3-deoxy-D-manno-oct-2-ulosonate III transferase WaaZ</fullName>
    </submittedName>
</protein>
<dbReference type="Gene3D" id="3.90.1480.10">
    <property type="entry name" value="Alpha-2,3-sialyltransferase"/>
    <property type="match status" value="1"/>
</dbReference>
<dbReference type="NCBIfam" id="NF007333">
    <property type="entry name" value="PRK09822.1"/>
    <property type="match status" value="1"/>
</dbReference>
<evidence type="ECO:0000313" key="1">
    <source>
        <dbReference type="EMBL" id="ECV3729201.1"/>
    </source>
</evidence>
<dbReference type="NCBIfam" id="TIGR04437">
    <property type="entry name" value="WaaZ_KDO_III"/>
    <property type="match status" value="1"/>
</dbReference>